<protein>
    <submittedName>
        <fullName evidence="8">Threonine dehydrogenase-like Zn-dependent dehydrogenase</fullName>
    </submittedName>
</protein>
<comment type="cofactor">
    <cofactor evidence="1">
        <name>Zn(2+)</name>
        <dbReference type="ChEBI" id="CHEBI:29105"/>
    </cofactor>
</comment>
<dbReference type="PANTHER" id="PTHR43189:SF2">
    <property type="entry name" value="GLUCOSE 1-DEHYDROGENASE"/>
    <property type="match status" value="1"/>
</dbReference>
<organism evidence="8 9">
    <name type="scientific">Kribbella steppae</name>
    <dbReference type="NCBI Taxonomy" id="2512223"/>
    <lineage>
        <taxon>Bacteria</taxon>
        <taxon>Bacillati</taxon>
        <taxon>Actinomycetota</taxon>
        <taxon>Actinomycetes</taxon>
        <taxon>Propionibacteriales</taxon>
        <taxon>Kribbellaceae</taxon>
        <taxon>Kribbella</taxon>
    </lineage>
</organism>
<evidence type="ECO:0000256" key="1">
    <source>
        <dbReference type="ARBA" id="ARBA00001947"/>
    </source>
</evidence>
<comment type="caution">
    <text evidence="8">The sequence shown here is derived from an EMBL/GenBank/DDBJ whole genome shotgun (WGS) entry which is preliminary data.</text>
</comment>
<dbReference type="Pfam" id="PF16912">
    <property type="entry name" value="Glu_dehyd_C"/>
    <property type="match status" value="1"/>
</dbReference>
<keyword evidence="9" id="KW-1185">Reference proteome</keyword>
<feature type="domain" description="Alcohol dehydrogenase-like N-terminal" evidence="6">
    <location>
        <begin position="62"/>
        <end position="175"/>
    </location>
</feature>
<dbReference type="Pfam" id="PF08240">
    <property type="entry name" value="ADH_N"/>
    <property type="match status" value="1"/>
</dbReference>
<dbReference type="InterPro" id="IPR036291">
    <property type="entry name" value="NAD(P)-bd_dom_sf"/>
</dbReference>
<dbReference type="AlphaFoldDB" id="A0A4R2HGT7"/>
<dbReference type="InterPro" id="IPR011032">
    <property type="entry name" value="GroES-like_sf"/>
</dbReference>
<dbReference type="SUPFAM" id="SSF51735">
    <property type="entry name" value="NAD(P)-binding Rossmann-fold domains"/>
    <property type="match status" value="1"/>
</dbReference>
<proteinExistence type="predicted"/>
<keyword evidence="4" id="KW-0560">Oxidoreductase</keyword>
<dbReference type="CDD" id="cd08230">
    <property type="entry name" value="glucose_DH"/>
    <property type="match status" value="1"/>
</dbReference>
<feature type="domain" description="Glucose dehydrogenase C-terminal" evidence="7">
    <location>
        <begin position="181"/>
        <end position="382"/>
    </location>
</feature>
<dbReference type="Proteomes" id="UP000294508">
    <property type="component" value="Unassembled WGS sequence"/>
</dbReference>
<evidence type="ECO:0000256" key="5">
    <source>
        <dbReference type="SAM" id="MobiDB-lite"/>
    </source>
</evidence>
<dbReference type="EMBL" id="SLWN01000006">
    <property type="protein sequence ID" value="TCO28099.1"/>
    <property type="molecule type" value="Genomic_DNA"/>
</dbReference>
<evidence type="ECO:0000313" key="9">
    <source>
        <dbReference type="Proteomes" id="UP000294508"/>
    </source>
</evidence>
<name>A0A4R2HGT7_9ACTN</name>
<sequence length="387" mass="41503">MRDLRNESLTELDRSPSAGGVTPHEGAHVAPRRRETMLALTVRPGQQGSSSLREMAEPHPDEGSVLVQSLVVGLCGTDSEIINGEYGEAPPGEDFLVLGHENLGRVLEAPSGSRLSVGDLVVGIVRRPDPEPCPACAVGEWDMCRNGRYTEHGIRGLHGFARERWRTEPDAVVRLSPSLGRLGVLLEPVTVAAKAWEQVERIGKRAFWQPGVVAVTGAGPVGLLAALLGVQCGLSVHVIDRVTAGPKPDLVRSLGATYHHESLPDSGVRADVLIECTGAPEVVVDVMRNCVPDAIVCLTGVSGVGRRLPLDVGALNREAVLGNKVIFGSVNANRRHYEQATRALAAADRDWLSRLITRTVPLHRFPEAFARQPDDVKVVIDLEAAGQ</sequence>
<dbReference type="InterPro" id="IPR031640">
    <property type="entry name" value="Glu_dehyd_C"/>
</dbReference>
<dbReference type="Gene3D" id="3.40.50.720">
    <property type="entry name" value="NAD(P)-binding Rossmann-like Domain"/>
    <property type="match status" value="1"/>
</dbReference>
<evidence type="ECO:0000256" key="2">
    <source>
        <dbReference type="ARBA" id="ARBA00022723"/>
    </source>
</evidence>
<dbReference type="InterPro" id="IPR013154">
    <property type="entry name" value="ADH-like_N"/>
</dbReference>
<feature type="compositionally biased region" description="Basic and acidic residues" evidence="5">
    <location>
        <begin position="1"/>
        <end position="14"/>
    </location>
</feature>
<evidence type="ECO:0000259" key="6">
    <source>
        <dbReference type="Pfam" id="PF08240"/>
    </source>
</evidence>
<dbReference type="GO" id="GO:0016491">
    <property type="term" value="F:oxidoreductase activity"/>
    <property type="evidence" value="ECO:0007669"/>
    <property type="project" value="UniProtKB-KW"/>
</dbReference>
<feature type="region of interest" description="Disordered" evidence="5">
    <location>
        <begin position="1"/>
        <end position="33"/>
    </location>
</feature>
<evidence type="ECO:0000259" key="7">
    <source>
        <dbReference type="Pfam" id="PF16912"/>
    </source>
</evidence>
<accession>A0A4R2HGT7</accession>
<evidence type="ECO:0000313" key="8">
    <source>
        <dbReference type="EMBL" id="TCO28099.1"/>
    </source>
</evidence>
<evidence type="ECO:0000256" key="3">
    <source>
        <dbReference type="ARBA" id="ARBA00022833"/>
    </source>
</evidence>
<gene>
    <name evidence="8" type="ORF">EV652_10681</name>
</gene>
<keyword evidence="3" id="KW-0862">Zinc</keyword>
<dbReference type="PANTHER" id="PTHR43189">
    <property type="entry name" value="ZINC-TYPE ALCOHOL DEHYDROGENASE-LIKE PROTEIN C1198.01-RELATED"/>
    <property type="match status" value="1"/>
</dbReference>
<evidence type="ECO:0000256" key="4">
    <source>
        <dbReference type="ARBA" id="ARBA00023002"/>
    </source>
</evidence>
<keyword evidence="2" id="KW-0479">Metal-binding</keyword>
<dbReference type="SUPFAM" id="SSF50129">
    <property type="entry name" value="GroES-like"/>
    <property type="match status" value="1"/>
</dbReference>
<reference evidence="8 9" key="1">
    <citation type="journal article" date="2015" name="Stand. Genomic Sci.">
        <title>Genomic Encyclopedia of Bacterial and Archaeal Type Strains, Phase III: the genomes of soil and plant-associated and newly described type strains.</title>
        <authorList>
            <person name="Whitman W.B."/>
            <person name="Woyke T."/>
            <person name="Klenk H.P."/>
            <person name="Zhou Y."/>
            <person name="Lilburn T.G."/>
            <person name="Beck B.J."/>
            <person name="De Vos P."/>
            <person name="Vandamme P."/>
            <person name="Eisen J.A."/>
            <person name="Garrity G."/>
            <person name="Hugenholtz P."/>
            <person name="Kyrpides N.C."/>
        </authorList>
    </citation>
    <scope>NUCLEOTIDE SEQUENCE [LARGE SCALE GENOMIC DNA]</scope>
    <source>
        <strain evidence="8 9">VKM Ac-2572</strain>
    </source>
</reference>
<dbReference type="Gene3D" id="3.90.180.10">
    <property type="entry name" value="Medium-chain alcohol dehydrogenases, catalytic domain"/>
    <property type="match status" value="1"/>
</dbReference>
<dbReference type="GO" id="GO:0046872">
    <property type="term" value="F:metal ion binding"/>
    <property type="evidence" value="ECO:0007669"/>
    <property type="project" value="UniProtKB-KW"/>
</dbReference>